<evidence type="ECO:0000313" key="3">
    <source>
        <dbReference type="Proteomes" id="UP000002051"/>
    </source>
</evidence>
<dbReference type="AlphaFoldDB" id="A0A072V1G7"/>
<evidence type="ECO:0000313" key="1">
    <source>
        <dbReference type="EMBL" id="KEH35218.1"/>
    </source>
</evidence>
<reference evidence="2" key="3">
    <citation type="submission" date="2015-04" db="UniProtKB">
        <authorList>
            <consortium name="EnsemblPlants"/>
        </authorList>
    </citation>
    <scope>IDENTIFICATION</scope>
    <source>
        <strain evidence="2">cv. Jemalong A17</strain>
    </source>
</reference>
<dbReference type="EMBL" id="CM001219">
    <property type="protein sequence ID" value="KEH35218.1"/>
    <property type="molecule type" value="Genomic_DNA"/>
</dbReference>
<reference evidence="1 3" key="1">
    <citation type="journal article" date="2011" name="Nature">
        <title>The Medicago genome provides insight into the evolution of rhizobial symbioses.</title>
        <authorList>
            <person name="Young N.D."/>
            <person name="Debelle F."/>
            <person name="Oldroyd G.E."/>
            <person name="Geurts R."/>
            <person name="Cannon S.B."/>
            <person name="Udvardi M.K."/>
            <person name="Benedito V.A."/>
            <person name="Mayer K.F."/>
            <person name="Gouzy J."/>
            <person name="Schoof H."/>
            <person name="Van de Peer Y."/>
            <person name="Proost S."/>
            <person name="Cook D.R."/>
            <person name="Meyers B.C."/>
            <person name="Spannagl M."/>
            <person name="Cheung F."/>
            <person name="De Mita S."/>
            <person name="Krishnakumar V."/>
            <person name="Gundlach H."/>
            <person name="Zhou S."/>
            <person name="Mudge J."/>
            <person name="Bharti A.K."/>
            <person name="Murray J.D."/>
            <person name="Naoumkina M.A."/>
            <person name="Rosen B."/>
            <person name="Silverstein K.A."/>
            <person name="Tang H."/>
            <person name="Rombauts S."/>
            <person name="Zhao P.X."/>
            <person name="Zhou P."/>
            <person name="Barbe V."/>
            <person name="Bardou P."/>
            <person name="Bechner M."/>
            <person name="Bellec A."/>
            <person name="Berger A."/>
            <person name="Berges H."/>
            <person name="Bidwell S."/>
            <person name="Bisseling T."/>
            <person name="Choisne N."/>
            <person name="Couloux A."/>
            <person name="Denny R."/>
            <person name="Deshpande S."/>
            <person name="Dai X."/>
            <person name="Doyle J.J."/>
            <person name="Dudez A.M."/>
            <person name="Farmer A.D."/>
            <person name="Fouteau S."/>
            <person name="Franken C."/>
            <person name="Gibelin C."/>
            <person name="Gish J."/>
            <person name="Goldstein S."/>
            <person name="Gonzalez A.J."/>
            <person name="Green P.J."/>
            <person name="Hallab A."/>
            <person name="Hartog M."/>
            <person name="Hua A."/>
            <person name="Humphray S.J."/>
            <person name="Jeong D.H."/>
            <person name="Jing Y."/>
            <person name="Jocker A."/>
            <person name="Kenton S.M."/>
            <person name="Kim D.J."/>
            <person name="Klee K."/>
            <person name="Lai H."/>
            <person name="Lang C."/>
            <person name="Lin S."/>
            <person name="Macmil S.L."/>
            <person name="Magdelenat G."/>
            <person name="Matthews L."/>
            <person name="McCorrison J."/>
            <person name="Monaghan E.L."/>
            <person name="Mun J.H."/>
            <person name="Najar F.Z."/>
            <person name="Nicholson C."/>
            <person name="Noirot C."/>
            <person name="O'Bleness M."/>
            <person name="Paule C.R."/>
            <person name="Poulain J."/>
            <person name="Prion F."/>
            <person name="Qin B."/>
            <person name="Qu C."/>
            <person name="Retzel E.F."/>
            <person name="Riddle C."/>
            <person name="Sallet E."/>
            <person name="Samain S."/>
            <person name="Samson N."/>
            <person name="Sanders I."/>
            <person name="Saurat O."/>
            <person name="Scarpelli C."/>
            <person name="Schiex T."/>
            <person name="Segurens B."/>
            <person name="Severin A.J."/>
            <person name="Sherrier D.J."/>
            <person name="Shi R."/>
            <person name="Sims S."/>
            <person name="Singer S.R."/>
            <person name="Sinharoy S."/>
            <person name="Sterck L."/>
            <person name="Viollet A."/>
            <person name="Wang B.B."/>
            <person name="Wang K."/>
            <person name="Wang M."/>
            <person name="Wang X."/>
            <person name="Warfsmann J."/>
            <person name="Weissenbach J."/>
            <person name="White D.D."/>
            <person name="White J.D."/>
            <person name="Wiley G.B."/>
            <person name="Wincker P."/>
            <person name="Xing Y."/>
            <person name="Yang L."/>
            <person name="Yao Z."/>
            <person name="Ying F."/>
            <person name="Zhai J."/>
            <person name="Zhou L."/>
            <person name="Zuber A."/>
            <person name="Denarie J."/>
            <person name="Dixon R.A."/>
            <person name="May G.D."/>
            <person name="Schwartz D.C."/>
            <person name="Rogers J."/>
            <person name="Quetier F."/>
            <person name="Town C.D."/>
            <person name="Roe B.A."/>
        </authorList>
    </citation>
    <scope>NUCLEOTIDE SEQUENCE [LARGE SCALE GENOMIC DNA]</scope>
    <source>
        <strain evidence="1">A17</strain>
        <strain evidence="2 3">cv. Jemalong A17</strain>
    </source>
</reference>
<reference evidence="1 3" key="2">
    <citation type="journal article" date="2014" name="BMC Genomics">
        <title>An improved genome release (version Mt4.0) for the model legume Medicago truncatula.</title>
        <authorList>
            <person name="Tang H."/>
            <person name="Krishnakumar V."/>
            <person name="Bidwell S."/>
            <person name="Rosen B."/>
            <person name="Chan A."/>
            <person name="Zhou S."/>
            <person name="Gentzbittel L."/>
            <person name="Childs K.L."/>
            <person name="Yandell M."/>
            <person name="Gundlach H."/>
            <person name="Mayer K.F."/>
            <person name="Schwartz D.C."/>
            <person name="Town C.D."/>
        </authorList>
    </citation>
    <scope>GENOME REANNOTATION</scope>
    <source>
        <strain evidence="1">A17</strain>
        <strain evidence="2 3">cv. Jemalong A17</strain>
    </source>
</reference>
<keyword evidence="3" id="KW-1185">Reference proteome</keyword>
<name>A0A072V1G7_MEDTR</name>
<organism evidence="1 3">
    <name type="scientific">Medicago truncatula</name>
    <name type="common">Barrel medic</name>
    <name type="synonym">Medicago tribuloides</name>
    <dbReference type="NCBI Taxonomy" id="3880"/>
    <lineage>
        <taxon>Eukaryota</taxon>
        <taxon>Viridiplantae</taxon>
        <taxon>Streptophyta</taxon>
        <taxon>Embryophyta</taxon>
        <taxon>Tracheophyta</taxon>
        <taxon>Spermatophyta</taxon>
        <taxon>Magnoliopsida</taxon>
        <taxon>eudicotyledons</taxon>
        <taxon>Gunneridae</taxon>
        <taxon>Pentapetalae</taxon>
        <taxon>rosids</taxon>
        <taxon>fabids</taxon>
        <taxon>Fabales</taxon>
        <taxon>Fabaceae</taxon>
        <taxon>Papilionoideae</taxon>
        <taxon>50 kb inversion clade</taxon>
        <taxon>NPAAA clade</taxon>
        <taxon>Hologalegina</taxon>
        <taxon>IRL clade</taxon>
        <taxon>Trifolieae</taxon>
        <taxon>Medicago</taxon>
    </lineage>
</organism>
<dbReference type="Proteomes" id="UP000002051">
    <property type="component" value="Chromosome 3"/>
</dbReference>
<proteinExistence type="predicted"/>
<dbReference type="HOGENOM" id="CLU_2486767_0_0_1"/>
<accession>A0A072V1G7</accession>
<gene>
    <name evidence="1" type="ordered locus">MTR_3g082355</name>
</gene>
<dbReference type="EnsemblPlants" id="KEH35218">
    <property type="protein sequence ID" value="KEH35218"/>
    <property type="gene ID" value="MTR_3g082355"/>
</dbReference>
<sequence>MHVLGWGEDGEVWGWRRQLMAWEEELVEEVKLLFANVSLQDSSMDAWLWCPNTDDGYTVCGVYMRVASFPQLVVYRGQLMASWCYSH</sequence>
<protein>
    <submittedName>
        <fullName evidence="1 2">Uncharacterized protein</fullName>
    </submittedName>
</protein>
<evidence type="ECO:0000313" key="2">
    <source>
        <dbReference type="EnsemblPlants" id="KEH35218"/>
    </source>
</evidence>